<dbReference type="EMBL" id="JBIYXZ010002073">
    <property type="protein sequence ID" value="KAL3059627.1"/>
    <property type="molecule type" value="Genomic_DNA"/>
</dbReference>
<keyword evidence="2" id="KW-1185">Reference proteome</keyword>
<protein>
    <submittedName>
        <fullName evidence="1">Uncharacterized protein</fullName>
    </submittedName>
</protein>
<dbReference type="Proteomes" id="UP001619887">
    <property type="component" value="Unassembled WGS sequence"/>
</dbReference>
<reference evidence="1 2" key="2">
    <citation type="journal article" date="2024" name="G3 (Bethesda)">
        <title>The genome of the cryopelagic Antarctic bald notothen, Trematomus borchgrevinki.</title>
        <authorList>
            <person name="Rayamajhi N."/>
            <person name="Rivera-Colon A.G."/>
            <person name="Minhas B.F."/>
            <person name="Cheng C.C."/>
            <person name="Catchen J.M."/>
        </authorList>
    </citation>
    <scope>NUCLEOTIDE SEQUENCE [LARGE SCALE GENOMIC DNA]</scope>
    <source>
        <strain evidence="1">AGRC-2024</strain>
    </source>
</reference>
<proteinExistence type="predicted"/>
<evidence type="ECO:0000313" key="1">
    <source>
        <dbReference type="EMBL" id="KAL3059627.1"/>
    </source>
</evidence>
<evidence type="ECO:0000313" key="2">
    <source>
        <dbReference type="Proteomes" id="UP001619887"/>
    </source>
</evidence>
<reference evidence="1 2" key="1">
    <citation type="journal article" date="2022" name="G3 (Bethesda)">
        <title>Evaluating Illumina-, Nanopore-, and PacBio-based genome assembly strategies with the bald notothen, Trematomus borchgrevinki.</title>
        <authorList>
            <person name="Rayamajhi N."/>
            <person name="Cheng C.C."/>
            <person name="Catchen J.M."/>
        </authorList>
    </citation>
    <scope>NUCLEOTIDE SEQUENCE [LARGE SCALE GENOMIC DNA]</scope>
    <source>
        <strain evidence="1">AGRC-2024</strain>
    </source>
</reference>
<sequence length="32" mass="3745">MMRRRQRMTEQLQSKLLSTSVSTNTEMLCVSV</sequence>
<name>A0ABD2H0J5_PAGBO</name>
<organism evidence="1 2">
    <name type="scientific">Pagothenia borchgrevinki</name>
    <name type="common">Bald rockcod</name>
    <name type="synonym">Trematomus borchgrevinki</name>
    <dbReference type="NCBI Taxonomy" id="8213"/>
    <lineage>
        <taxon>Eukaryota</taxon>
        <taxon>Metazoa</taxon>
        <taxon>Chordata</taxon>
        <taxon>Craniata</taxon>
        <taxon>Vertebrata</taxon>
        <taxon>Euteleostomi</taxon>
        <taxon>Actinopterygii</taxon>
        <taxon>Neopterygii</taxon>
        <taxon>Teleostei</taxon>
        <taxon>Neoteleostei</taxon>
        <taxon>Acanthomorphata</taxon>
        <taxon>Eupercaria</taxon>
        <taxon>Perciformes</taxon>
        <taxon>Notothenioidei</taxon>
        <taxon>Nototheniidae</taxon>
        <taxon>Pagothenia</taxon>
    </lineage>
</organism>
<accession>A0ABD2H0J5</accession>
<comment type="caution">
    <text evidence="1">The sequence shown here is derived from an EMBL/GenBank/DDBJ whole genome shotgun (WGS) entry which is preliminary data.</text>
</comment>
<gene>
    <name evidence="1" type="ORF">OYC64_014266</name>
</gene>
<dbReference type="AlphaFoldDB" id="A0ABD2H0J5"/>